<evidence type="ECO:0000256" key="3">
    <source>
        <dbReference type="ARBA" id="ARBA00009045"/>
    </source>
</evidence>
<evidence type="ECO:0000256" key="7">
    <source>
        <dbReference type="ARBA" id="ARBA00022825"/>
    </source>
</evidence>
<evidence type="ECO:0000313" key="14">
    <source>
        <dbReference type="Proteomes" id="UP001417504"/>
    </source>
</evidence>
<evidence type="ECO:0000256" key="9">
    <source>
        <dbReference type="ARBA" id="ARBA00023136"/>
    </source>
</evidence>
<dbReference type="GO" id="GO:0016020">
    <property type="term" value="C:membrane"/>
    <property type="evidence" value="ECO:0007669"/>
    <property type="project" value="UniProtKB-SubCell"/>
</dbReference>
<sequence>MERWSDVEGTTTVTTMAGKRGRDGREEGTGWRGRGVGERNRRSVVCMYGGTAVKEVVKHGRPTEAWSWLLSFSLLGLTGRGICDGGKPTQARTLKSSTRRVISRAKSIQCVVYSRSSVPADPWLVDPDPVHCFYDSGPATCSSLNPATKCPSCVNPLGPLRLPNLRVGVFYGNLGTQTRPTNFASDCEQVGIVSSSVGIYEIQDKLIDLLEDDLSTPRWMTCRYCVRCNGDSFSGFQQIFLYPKLKTWSSWFDPVLATTAVLVVIGDMWAHAVVQSSILEHQRRELVALKVESNNGRKPVDAFRPLGDESLVEWCLSHPLFLEGYGSPYNENLNDTARIDYLMGYIGSTFNAIRLEKLGALSWFKVVHDHQVWRLVTSIWLHDSNTHLLGNMLMLLYIGIGIK</sequence>
<comment type="catalytic activity">
    <reaction evidence="1 10">
        <text>Cleaves type-1 transmembrane domains using a catalytic dyad composed of serine and histidine that are contributed by different transmembrane domains.</text>
        <dbReference type="EC" id="3.4.21.105"/>
    </reaction>
</comment>
<dbReference type="Gene3D" id="1.20.1540.10">
    <property type="entry name" value="Rhomboid-like"/>
    <property type="match status" value="1"/>
</dbReference>
<keyword evidence="4 10" id="KW-0645">Protease</keyword>
<evidence type="ECO:0000256" key="11">
    <source>
        <dbReference type="SAM" id="MobiDB-lite"/>
    </source>
</evidence>
<dbReference type="GO" id="GO:0006508">
    <property type="term" value="P:proteolysis"/>
    <property type="evidence" value="ECO:0007669"/>
    <property type="project" value="UniProtKB-KW"/>
</dbReference>
<comment type="caution">
    <text evidence="13">The sequence shown here is derived from an EMBL/GenBank/DDBJ whole genome shotgun (WGS) entry which is preliminary data.</text>
</comment>
<dbReference type="InterPro" id="IPR022764">
    <property type="entry name" value="Peptidase_S54_rhomboid_dom"/>
</dbReference>
<name>A0AAP0KL19_9MAGN</name>
<dbReference type="GO" id="GO:0004252">
    <property type="term" value="F:serine-type endopeptidase activity"/>
    <property type="evidence" value="ECO:0007669"/>
    <property type="project" value="InterPro"/>
</dbReference>
<keyword evidence="6 10" id="KW-0378">Hydrolase</keyword>
<dbReference type="InterPro" id="IPR002610">
    <property type="entry name" value="Peptidase_S54_rhomboid-like"/>
</dbReference>
<reference evidence="13 14" key="1">
    <citation type="submission" date="2024-01" db="EMBL/GenBank/DDBJ databases">
        <title>Genome assemblies of Stephania.</title>
        <authorList>
            <person name="Yang L."/>
        </authorList>
    </citation>
    <scope>NUCLEOTIDE SEQUENCE [LARGE SCALE GENOMIC DNA]</scope>
    <source>
        <strain evidence="13">QJT</strain>
        <tissue evidence="13">Leaf</tissue>
    </source>
</reference>
<accession>A0AAP0KL19</accession>
<feature type="compositionally biased region" description="Basic and acidic residues" evidence="11">
    <location>
        <begin position="20"/>
        <end position="36"/>
    </location>
</feature>
<evidence type="ECO:0000313" key="13">
    <source>
        <dbReference type="EMBL" id="KAK9154551.1"/>
    </source>
</evidence>
<evidence type="ECO:0000256" key="6">
    <source>
        <dbReference type="ARBA" id="ARBA00022801"/>
    </source>
</evidence>
<dbReference type="AlphaFoldDB" id="A0AAP0KL19"/>
<organism evidence="13 14">
    <name type="scientific">Stephania japonica</name>
    <dbReference type="NCBI Taxonomy" id="461633"/>
    <lineage>
        <taxon>Eukaryota</taxon>
        <taxon>Viridiplantae</taxon>
        <taxon>Streptophyta</taxon>
        <taxon>Embryophyta</taxon>
        <taxon>Tracheophyta</taxon>
        <taxon>Spermatophyta</taxon>
        <taxon>Magnoliopsida</taxon>
        <taxon>Ranunculales</taxon>
        <taxon>Menispermaceae</taxon>
        <taxon>Menispermoideae</taxon>
        <taxon>Cissampelideae</taxon>
        <taxon>Stephania</taxon>
    </lineage>
</organism>
<dbReference type="PANTHER" id="PTHR22936">
    <property type="entry name" value="RHOMBOID-RELATED"/>
    <property type="match status" value="1"/>
</dbReference>
<comment type="subcellular location">
    <subcellularLocation>
        <location evidence="2 10">Membrane</location>
        <topology evidence="2 10">Multi-pass membrane protein</topology>
    </subcellularLocation>
</comment>
<keyword evidence="14" id="KW-1185">Reference proteome</keyword>
<comment type="similarity">
    <text evidence="3 10">Belongs to the peptidase S54 family.</text>
</comment>
<evidence type="ECO:0000256" key="8">
    <source>
        <dbReference type="ARBA" id="ARBA00022989"/>
    </source>
</evidence>
<keyword evidence="9" id="KW-0472">Membrane</keyword>
<dbReference type="PANTHER" id="PTHR22936:SF69">
    <property type="entry name" value="RHOMBOID-LIKE PROTEIN"/>
    <property type="match status" value="1"/>
</dbReference>
<feature type="domain" description="Peptidase S54 rhomboid" evidence="12">
    <location>
        <begin position="370"/>
        <end position="400"/>
    </location>
</feature>
<proteinExistence type="inferred from homology"/>
<evidence type="ECO:0000259" key="12">
    <source>
        <dbReference type="Pfam" id="PF01694"/>
    </source>
</evidence>
<dbReference type="Proteomes" id="UP001417504">
    <property type="component" value="Unassembled WGS sequence"/>
</dbReference>
<dbReference type="EMBL" id="JBBNAE010000001">
    <property type="protein sequence ID" value="KAK9154551.1"/>
    <property type="molecule type" value="Genomic_DNA"/>
</dbReference>
<evidence type="ECO:0000256" key="1">
    <source>
        <dbReference type="ARBA" id="ARBA00000156"/>
    </source>
</evidence>
<dbReference type="Pfam" id="PF01694">
    <property type="entry name" value="Rhomboid"/>
    <property type="match status" value="1"/>
</dbReference>
<evidence type="ECO:0000256" key="2">
    <source>
        <dbReference type="ARBA" id="ARBA00004141"/>
    </source>
</evidence>
<feature type="region of interest" description="Disordered" evidence="11">
    <location>
        <begin position="1"/>
        <end position="36"/>
    </location>
</feature>
<dbReference type="SUPFAM" id="SSF144091">
    <property type="entry name" value="Rhomboid-like"/>
    <property type="match status" value="1"/>
</dbReference>
<evidence type="ECO:0000256" key="10">
    <source>
        <dbReference type="RuleBase" id="RU362115"/>
    </source>
</evidence>
<protein>
    <recommendedName>
        <fullName evidence="10">RHOMBOID-like protein</fullName>
        <ecNumber evidence="10">3.4.21.105</ecNumber>
    </recommendedName>
</protein>
<gene>
    <name evidence="13" type="ORF">Sjap_002031</name>
</gene>
<evidence type="ECO:0000256" key="5">
    <source>
        <dbReference type="ARBA" id="ARBA00022692"/>
    </source>
</evidence>
<keyword evidence="5" id="KW-0812">Transmembrane</keyword>
<dbReference type="InterPro" id="IPR035952">
    <property type="entry name" value="Rhomboid-like_sf"/>
</dbReference>
<keyword evidence="7 10" id="KW-0720">Serine protease</keyword>
<keyword evidence="8" id="KW-1133">Transmembrane helix</keyword>
<dbReference type="EC" id="3.4.21.105" evidence="10"/>
<comment type="function">
    <text evidence="10">Serine protease involved in intramembrane proteolysis.</text>
</comment>
<evidence type="ECO:0000256" key="4">
    <source>
        <dbReference type="ARBA" id="ARBA00022670"/>
    </source>
</evidence>